<feature type="compositionally biased region" description="Basic and acidic residues" evidence="1">
    <location>
        <begin position="87"/>
        <end position="97"/>
    </location>
</feature>
<proteinExistence type="predicted"/>
<evidence type="ECO:0000313" key="2">
    <source>
        <dbReference type="EMBL" id="ERG90063.1"/>
    </source>
</evidence>
<dbReference type="AlphaFoldDB" id="U1N159"/>
<accession>U1N159</accession>
<feature type="region of interest" description="Disordered" evidence="1">
    <location>
        <begin position="78"/>
        <end position="97"/>
    </location>
</feature>
<gene>
    <name evidence="2" type="ORF">J07HQW1_00076</name>
</gene>
<dbReference type="HOGENOM" id="CLU_2340090_0_0_2"/>
<evidence type="ECO:0000313" key="3">
    <source>
        <dbReference type="Proteomes" id="UP000030649"/>
    </source>
</evidence>
<protein>
    <submittedName>
        <fullName evidence="2">Uncharacterized protein</fullName>
    </submittedName>
</protein>
<dbReference type="Proteomes" id="UP000030649">
    <property type="component" value="Unassembled WGS sequence"/>
</dbReference>
<organism evidence="2 3">
    <name type="scientific">Haloquadratum walsbyi J07HQW1</name>
    <dbReference type="NCBI Taxonomy" id="1238424"/>
    <lineage>
        <taxon>Archaea</taxon>
        <taxon>Methanobacteriati</taxon>
        <taxon>Methanobacteriota</taxon>
        <taxon>Stenosarchaea group</taxon>
        <taxon>Halobacteria</taxon>
        <taxon>Halobacteriales</taxon>
        <taxon>Haloferacaceae</taxon>
        <taxon>Haloquadratum</taxon>
    </lineage>
</organism>
<dbReference type="STRING" id="1238424.J07HQW1_00076"/>
<evidence type="ECO:0000256" key="1">
    <source>
        <dbReference type="SAM" id="MobiDB-lite"/>
    </source>
</evidence>
<sequence length="97" mass="10871">MVVVSHPAHISAIDTDISEVEIVSKESESVRRLTGTVDCDYRGVRRNLIELESLGVIEFEDNGFSKNPILRGRPDNIDFSIRLPQPSEHREEPGTPT</sequence>
<dbReference type="EMBL" id="KE356560">
    <property type="protein sequence ID" value="ERG90063.1"/>
    <property type="molecule type" value="Genomic_DNA"/>
</dbReference>
<dbReference type="Pfam" id="PF25212">
    <property type="entry name" value="HVO_A0114"/>
    <property type="match status" value="1"/>
</dbReference>
<reference evidence="2 3" key="1">
    <citation type="journal article" date="2013" name="PLoS ONE">
        <title>Assembly-driven community genomics of a hypersaline microbial ecosystem.</title>
        <authorList>
            <person name="Podell S."/>
            <person name="Ugalde J.A."/>
            <person name="Narasingarao P."/>
            <person name="Banfield J.F."/>
            <person name="Heidelberg K.B."/>
            <person name="Allen E.E."/>
        </authorList>
    </citation>
    <scope>NUCLEOTIDE SEQUENCE [LARGE SCALE GENOMIC DNA]</scope>
    <source>
        <strain evidence="3">J07HQW1</strain>
    </source>
</reference>
<name>U1N159_9EURY</name>